<dbReference type="PROSITE" id="PS00194">
    <property type="entry name" value="THIOREDOXIN_1"/>
    <property type="match status" value="1"/>
</dbReference>
<dbReference type="PRINTS" id="PR00421">
    <property type="entry name" value="THIOREDOXIN"/>
</dbReference>
<dbReference type="PROSITE" id="PS51352">
    <property type="entry name" value="THIOREDOXIN_2"/>
    <property type="match status" value="1"/>
</dbReference>
<evidence type="ECO:0000256" key="6">
    <source>
        <dbReference type="NCBIfam" id="TIGR01068"/>
    </source>
</evidence>
<dbReference type="GO" id="GO:0015035">
    <property type="term" value="F:protein-disulfide reductase activity"/>
    <property type="evidence" value="ECO:0007669"/>
    <property type="project" value="UniProtKB-UniRule"/>
</dbReference>
<comment type="caution">
    <text evidence="11">The sequence shown here is derived from an EMBL/GenBank/DDBJ whole genome shotgun (WGS) entry which is preliminary data.</text>
</comment>
<dbReference type="AlphaFoldDB" id="K1YE77"/>
<keyword evidence="4 9" id="KW-1015">Disulfide bond</keyword>
<proteinExistence type="inferred from homology"/>
<sequence length="106" mass="12159">MSANVYITSDANFDRDIAAGLVLVDFWAEWCGPCRTMIPELDKLAVKMGETAKIMKMNVDENPMVPQKFRIMSIPTMILFKDGQPVEKFVWVRLADDLQKELSKYL</sequence>
<name>K1YE77_9BACT</name>
<keyword evidence="5 9" id="KW-0676">Redox-active center</keyword>
<evidence type="ECO:0000259" key="10">
    <source>
        <dbReference type="PROSITE" id="PS51352"/>
    </source>
</evidence>
<dbReference type="GO" id="GO:0005829">
    <property type="term" value="C:cytosol"/>
    <property type="evidence" value="ECO:0007669"/>
    <property type="project" value="TreeGrafter"/>
</dbReference>
<evidence type="ECO:0000256" key="7">
    <source>
        <dbReference type="PIRNR" id="PIRNR000077"/>
    </source>
</evidence>
<dbReference type="InterPro" id="IPR005746">
    <property type="entry name" value="Thioredoxin"/>
</dbReference>
<dbReference type="PANTHER" id="PTHR45663">
    <property type="entry name" value="GEO12009P1"/>
    <property type="match status" value="1"/>
</dbReference>
<evidence type="ECO:0000256" key="3">
    <source>
        <dbReference type="ARBA" id="ARBA00022982"/>
    </source>
</evidence>
<feature type="disulfide bond" description="Redox-active" evidence="9">
    <location>
        <begin position="31"/>
        <end position="34"/>
    </location>
</feature>
<dbReference type="PANTHER" id="PTHR45663:SF11">
    <property type="entry name" value="GEO12009P1"/>
    <property type="match status" value="1"/>
</dbReference>
<keyword evidence="2" id="KW-0813">Transport</keyword>
<dbReference type="Pfam" id="PF00085">
    <property type="entry name" value="Thioredoxin"/>
    <property type="match status" value="1"/>
</dbReference>
<dbReference type="PIRSF" id="PIRSF000077">
    <property type="entry name" value="Thioredoxin"/>
    <property type="match status" value="1"/>
</dbReference>
<evidence type="ECO:0000313" key="11">
    <source>
        <dbReference type="EMBL" id="EKD30563.1"/>
    </source>
</evidence>
<evidence type="ECO:0000256" key="8">
    <source>
        <dbReference type="PIRSR" id="PIRSR000077-1"/>
    </source>
</evidence>
<accession>K1YE77</accession>
<feature type="site" description="Deprotonates C-terminal active site Cys" evidence="8">
    <location>
        <position position="25"/>
    </location>
</feature>
<evidence type="ECO:0000256" key="5">
    <source>
        <dbReference type="ARBA" id="ARBA00023284"/>
    </source>
</evidence>
<organism evidence="11">
    <name type="scientific">uncultured bacterium</name>
    <name type="common">gcode 4</name>
    <dbReference type="NCBI Taxonomy" id="1234023"/>
    <lineage>
        <taxon>Bacteria</taxon>
        <taxon>environmental samples</taxon>
    </lineage>
</organism>
<comment type="similarity">
    <text evidence="1 7">Belongs to the thioredoxin family.</text>
</comment>
<dbReference type="EMBL" id="AMFJ01034009">
    <property type="protein sequence ID" value="EKD30563.1"/>
    <property type="molecule type" value="Genomic_DNA"/>
</dbReference>
<feature type="active site" description="Nucleophile" evidence="8">
    <location>
        <position position="34"/>
    </location>
</feature>
<feature type="site" description="Contributes to redox potential value" evidence="8">
    <location>
        <position position="33"/>
    </location>
</feature>
<evidence type="ECO:0000256" key="4">
    <source>
        <dbReference type="ARBA" id="ARBA00023157"/>
    </source>
</evidence>
<dbReference type="FunFam" id="3.40.30.10:FF:000001">
    <property type="entry name" value="Thioredoxin"/>
    <property type="match status" value="1"/>
</dbReference>
<keyword evidence="3" id="KW-0249">Electron transport</keyword>
<dbReference type="NCBIfam" id="TIGR01068">
    <property type="entry name" value="thioredoxin"/>
    <property type="match status" value="1"/>
</dbReference>
<dbReference type="InterPro" id="IPR036249">
    <property type="entry name" value="Thioredoxin-like_sf"/>
</dbReference>
<gene>
    <name evidence="11" type="ORF">ACD_78C00009G0003</name>
</gene>
<feature type="domain" description="Thioredoxin" evidence="10">
    <location>
        <begin position="1"/>
        <end position="106"/>
    </location>
</feature>
<dbReference type="InterPro" id="IPR017937">
    <property type="entry name" value="Thioredoxin_CS"/>
</dbReference>
<evidence type="ECO:0000256" key="9">
    <source>
        <dbReference type="PIRSR" id="PIRSR000077-4"/>
    </source>
</evidence>
<evidence type="ECO:0000256" key="1">
    <source>
        <dbReference type="ARBA" id="ARBA00008987"/>
    </source>
</evidence>
<feature type="site" description="Contributes to redox potential value" evidence="8">
    <location>
        <position position="32"/>
    </location>
</feature>
<dbReference type="CDD" id="cd02947">
    <property type="entry name" value="TRX_family"/>
    <property type="match status" value="1"/>
</dbReference>
<dbReference type="InterPro" id="IPR013766">
    <property type="entry name" value="Thioredoxin_domain"/>
</dbReference>
<dbReference type="GO" id="GO:0045454">
    <property type="term" value="P:cell redox homeostasis"/>
    <property type="evidence" value="ECO:0007669"/>
    <property type="project" value="TreeGrafter"/>
</dbReference>
<feature type="active site" description="Nucleophile" evidence="8">
    <location>
        <position position="31"/>
    </location>
</feature>
<protein>
    <recommendedName>
        <fullName evidence="6 7">Thioredoxin</fullName>
    </recommendedName>
</protein>
<dbReference type="Gene3D" id="3.40.30.10">
    <property type="entry name" value="Glutaredoxin"/>
    <property type="match status" value="1"/>
</dbReference>
<evidence type="ECO:0000256" key="2">
    <source>
        <dbReference type="ARBA" id="ARBA00022448"/>
    </source>
</evidence>
<dbReference type="SUPFAM" id="SSF52833">
    <property type="entry name" value="Thioredoxin-like"/>
    <property type="match status" value="1"/>
</dbReference>
<reference evidence="11" key="1">
    <citation type="journal article" date="2012" name="Science">
        <title>Fermentation, hydrogen, and sulfur metabolism in multiple uncultivated bacterial phyla.</title>
        <authorList>
            <person name="Wrighton K.C."/>
            <person name="Thomas B.C."/>
            <person name="Sharon I."/>
            <person name="Miller C.S."/>
            <person name="Castelle C.J."/>
            <person name="VerBerkmoes N.C."/>
            <person name="Wilkins M.J."/>
            <person name="Hettich R.L."/>
            <person name="Lipton M.S."/>
            <person name="Williams K.H."/>
            <person name="Long P.E."/>
            <person name="Banfield J.F."/>
        </authorList>
    </citation>
    <scope>NUCLEOTIDE SEQUENCE [LARGE SCALE GENOMIC DNA]</scope>
</reference>